<feature type="region of interest" description="Disordered" evidence="1">
    <location>
        <begin position="270"/>
        <end position="302"/>
    </location>
</feature>
<proteinExistence type="predicted"/>
<dbReference type="Proteomes" id="UP001154322">
    <property type="component" value="Unassembled WGS sequence"/>
</dbReference>
<dbReference type="EMBL" id="CALYLO010000003">
    <property type="protein sequence ID" value="CAH8245680.1"/>
    <property type="molecule type" value="Genomic_DNA"/>
</dbReference>
<name>A0ABM9G8T4_9BACL</name>
<sequence length="302" mass="34476">MSFDDNQQMDYSNYMMPTEAPPLPSVTAQLATTRQTEEVKAAIFMAKQFPRDQQFAYNRIMTACQRKKLAEEAEYEFPRGGSKVSGPSIRLAEVLAQNWGNIDYGLIELEQRPGESKVMAYAWDIETNTRRQMTFTARHERKAKGSINKLDDPRDIYELVANLGARRMRACILGVIPGDIVDAALEQCKQTLINGYKEPLPDRIRKAFQQFQEKYGVSKEMLEEYIGCDQEAFTENDYLRLGNVWKALRDGMAKREDYFTIKPIAQPTKAEEEFLKQQEAKADKKVKKDKAGGEADAAAEQQ</sequence>
<keyword evidence="4" id="KW-1185">Reference proteome</keyword>
<reference evidence="3" key="1">
    <citation type="submission" date="2022-06" db="EMBL/GenBank/DDBJ databases">
        <authorList>
            <person name="Dietemann V."/>
            <person name="Ory F."/>
            <person name="Dainat B."/>
            <person name="Oberhansli S."/>
        </authorList>
    </citation>
    <scope>NUCLEOTIDE SEQUENCE</scope>
    <source>
        <strain evidence="3">Ena-SAMPLE-TAB-26-04-2022-14:26:32:270-5432</strain>
    </source>
</reference>
<evidence type="ECO:0000313" key="3">
    <source>
        <dbReference type="EMBL" id="CAH8248414.1"/>
    </source>
</evidence>
<evidence type="ECO:0000313" key="2">
    <source>
        <dbReference type="EMBL" id="CAH8245680.1"/>
    </source>
</evidence>
<accession>A0ABM9G8T4</accession>
<feature type="compositionally biased region" description="Basic and acidic residues" evidence="1">
    <location>
        <begin position="270"/>
        <end position="283"/>
    </location>
</feature>
<evidence type="ECO:0000313" key="4">
    <source>
        <dbReference type="Proteomes" id="UP001154322"/>
    </source>
</evidence>
<comment type="caution">
    <text evidence="3">The sequence shown here is derived from an EMBL/GenBank/DDBJ whole genome shotgun (WGS) entry which is preliminary data.</text>
</comment>
<protein>
    <submittedName>
        <fullName evidence="3">Uncharacterized protein</fullName>
    </submittedName>
</protein>
<evidence type="ECO:0000256" key="1">
    <source>
        <dbReference type="SAM" id="MobiDB-lite"/>
    </source>
</evidence>
<dbReference type="EMBL" id="CALYLO010000009">
    <property type="protein sequence ID" value="CAH8248414.1"/>
    <property type="molecule type" value="Genomic_DNA"/>
</dbReference>
<dbReference type="RefSeq" id="WP_213426305.1">
    <property type="nucleotide sequence ID" value="NZ_AP031286.1"/>
</dbReference>
<gene>
    <name evidence="2" type="ORF">WJ0W_002915</name>
    <name evidence="3" type="ORF">WJ0W_005677</name>
</gene>
<organism evidence="3 4">
    <name type="scientific">Paenibacillus melissococcoides</name>
    <dbReference type="NCBI Taxonomy" id="2912268"/>
    <lineage>
        <taxon>Bacteria</taxon>
        <taxon>Bacillati</taxon>
        <taxon>Bacillota</taxon>
        <taxon>Bacilli</taxon>
        <taxon>Bacillales</taxon>
        <taxon>Paenibacillaceae</taxon>
        <taxon>Paenibacillus</taxon>
    </lineage>
</organism>